<organism evidence="1 2">
    <name type="scientific">Haemaphysalis longicornis</name>
    <name type="common">Bush tick</name>
    <dbReference type="NCBI Taxonomy" id="44386"/>
    <lineage>
        <taxon>Eukaryota</taxon>
        <taxon>Metazoa</taxon>
        <taxon>Ecdysozoa</taxon>
        <taxon>Arthropoda</taxon>
        <taxon>Chelicerata</taxon>
        <taxon>Arachnida</taxon>
        <taxon>Acari</taxon>
        <taxon>Parasitiformes</taxon>
        <taxon>Ixodida</taxon>
        <taxon>Ixodoidea</taxon>
        <taxon>Ixodidae</taxon>
        <taxon>Haemaphysalinae</taxon>
        <taxon>Haemaphysalis</taxon>
    </lineage>
</organism>
<gene>
    <name evidence="1" type="ORF">HPB48_010994</name>
</gene>
<sequence>MQLVKRYIRIKEGISVFKTHLDFSRTYVGYVLTITKASRKFNLAEIMAIVKEAAPEAELEDDKQQDVRISLKSLECKKFAPMFEALENSNKKLGAGNIGVTVASMKDVYIKYVT</sequence>
<name>A0A9J6FXM6_HAELO</name>
<dbReference type="AlphaFoldDB" id="A0A9J6FXM6"/>
<accession>A0A9J6FXM6</accession>
<keyword evidence="2" id="KW-1185">Reference proteome</keyword>
<evidence type="ECO:0000313" key="1">
    <source>
        <dbReference type="EMBL" id="KAH9367136.1"/>
    </source>
</evidence>
<proteinExistence type="predicted"/>
<reference evidence="1 2" key="1">
    <citation type="journal article" date="2020" name="Cell">
        <title>Large-Scale Comparative Analyses of Tick Genomes Elucidate Their Genetic Diversity and Vector Capacities.</title>
        <authorList>
            <consortium name="Tick Genome and Microbiome Consortium (TIGMIC)"/>
            <person name="Jia N."/>
            <person name="Wang J."/>
            <person name="Shi W."/>
            <person name="Du L."/>
            <person name="Sun Y."/>
            <person name="Zhan W."/>
            <person name="Jiang J.F."/>
            <person name="Wang Q."/>
            <person name="Zhang B."/>
            <person name="Ji P."/>
            <person name="Bell-Sakyi L."/>
            <person name="Cui X.M."/>
            <person name="Yuan T.T."/>
            <person name="Jiang B.G."/>
            <person name="Yang W.F."/>
            <person name="Lam T.T."/>
            <person name="Chang Q.C."/>
            <person name="Ding S.J."/>
            <person name="Wang X.J."/>
            <person name="Zhu J.G."/>
            <person name="Ruan X.D."/>
            <person name="Zhao L."/>
            <person name="Wei J.T."/>
            <person name="Ye R.Z."/>
            <person name="Que T.C."/>
            <person name="Du C.H."/>
            <person name="Zhou Y.H."/>
            <person name="Cheng J.X."/>
            <person name="Dai P.F."/>
            <person name="Guo W.B."/>
            <person name="Han X.H."/>
            <person name="Huang E.J."/>
            <person name="Li L.F."/>
            <person name="Wei W."/>
            <person name="Gao Y.C."/>
            <person name="Liu J.Z."/>
            <person name="Shao H.Z."/>
            <person name="Wang X."/>
            <person name="Wang C.C."/>
            <person name="Yang T.C."/>
            <person name="Huo Q.B."/>
            <person name="Li W."/>
            <person name="Chen H.Y."/>
            <person name="Chen S.E."/>
            <person name="Zhou L.G."/>
            <person name="Ni X.B."/>
            <person name="Tian J.H."/>
            <person name="Sheng Y."/>
            <person name="Liu T."/>
            <person name="Pan Y.S."/>
            <person name="Xia L.Y."/>
            <person name="Li J."/>
            <person name="Zhao F."/>
            <person name="Cao W.C."/>
        </authorList>
    </citation>
    <scope>NUCLEOTIDE SEQUENCE [LARGE SCALE GENOMIC DNA]</scope>
    <source>
        <strain evidence="1">HaeL-2018</strain>
    </source>
</reference>
<dbReference type="EMBL" id="JABSTR010000004">
    <property type="protein sequence ID" value="KAH9367136.1"/>
    <property type="molecule type" value="Genomic_DNA"/>
</dbReference>
<dbReference type="VEuPathDB" id="VectorBase:HLOH_051126"/>
<protein>
    <submittedName>
        <fullName evidence="1">Uncharacterized protein</fullName>
    </submittedName>
</protein>
<dbReference type="OrthoDB" id="8061355at2759"/>
<comment type="caution">
    <text evidence="1">The sequence shown here is derived from an EMBL/GenBank/DDBJ whole genome shotgun (WGS) entry which is preliminary data.</text>
</comment>
<evidence type="ECO:0000313" key="2">
    <source>
        <dbReference type="Proteomes" id="UP000821853"/>
    </source>
</evidence>
<dbReference type="Proteomes" id="UP000821853">
    <property type="component" value="Chromosome 2"/>
</dbReference>